<evidence type="ECO:0000313" key="6">
    <source>
        <dbReference type="EMBL" id="CAF1433459.1"/>
    </source>
</evidence>
<evidence type="ECO:0000256" key="3">
    <source>
        <dbReference type="ARBA" id="ARBA00022729"/>
    </source>
</evidence>
<evidence type="ECO:0000256" key="2">
    <source>
        <dbReference type="ARBA" id="ARBA00022448"/>
    </source>
</evidence>
<dbReference type="Gene3D" id="2.30.30.100">
    <property type="match status" value="2"/>
</dbReference>
<dbReference type="GO" id="GO:0005634">
    <property type="term" value="C:nucleus"/>
    <property type="evidence" value="ECO:0007669"/>
    <property type="project" value="UniProtKB-SubCell"/>
</dbReference>
<name>A0A815N7Y5_9BILA</name>
<accession>A0A815N7Y5</accession>
<keyword evidence="2" id="KW-0813">Transport</keyword>
<keyword evidence="4" id="KW-0539">Nucleus</keyword>
<dbReference type="InterPro" id="IPR039462">
    <property type="entry name" value="Nup159/Nup146_N"/>
</dbReference>
<dbReference type="EMBL" id="CAJNOG010001331">
    <property type="protein sequence ID" value="CAF1433459.1"/>
    <property type="molecule type" value="Genomic_DNA"/>
</dbReference>
<feature type="domain" description="Nucleoporin Nup159/Nup146 N-terminal" evidence="5">
    <location>
        <begin position="158"/>
        <end position="332"/>
    </location>
</feature>
<dbReference type="Pfam" id="PF16755">
    <property type="entry name" value="Beta-prop_NUP159_NUP214"/>
    <property type="match status" value="1"/>
</dbReference>
<sequence length="609" mass="66316">MEDAQEKDMDQVASFKSGKSLTITGKQYNVCSKNPVTNILASSNRYGYVFYATETDGLAIIPSGYIDQESHHLSKTSDDDPNDNINTTFDKNSIIRRSYLPGQAPNQNPSLIPYWLSLNADESILAVILLQLNTAECLIILYDVVKLIQTPNSALICPPIRLPQNAIGDSIQSFAWNPANPIVFAYIDGLGSVSCFEIDKQLKPLGQILGNGDNSSICWSPKGKQIVVAKYDGALELYEPNMQLKKKYPSAIMNPSYPPCINVLWLSTHQFLLAFSENSPEEGSNENSFFHILVTYNKDQTPKTQIYNDLFFDTDEASMDINPQYYYVRLNESKIIITGLSKSLKINVLGPDELNADMNAFRAKHFRGYPSAIAVADVNSDNKYDIIFVNSNRESDRPSEERHLDFVSVLLNTGNGTFSSQTDYTVRFAQVSVAVADINSDNKFDILTTSSRYSDVNVLLNTDNGTFSLPTTYSVGSQPVSVAVADVNSDNKSDIVTANGRSNSVSVLLNTGNGTFSPQTTYAVGTGSVSVAVADVNGDNKPDIVTANRGSNTVSALLNTGNGTFSPQTTYAVGTGPVSVAVADVNSDNKPDIIVTNEDESTVSVLLHS</sequence>
<dbReference type="InterPro" id="IPR013517">
    <property type="entry name" value="FG-GAP"/>
</dbReference>
<evidence type="ECO:0000259" key="5">
    <source>
        <dbReference type="Pfam" id="PF16755"/>
    </source>
</evidence>
<protein>
    <recommendedName>
        <fullName evidence="5">Nucleoporin Nup159/Nup146 N-terminal domain-containing protein</fullName>
    </recommendedName>
</protein>
<reference evidence="6" key="1">
    <citation type="submission" date="2021-02" db="EMBL/GenBank/DDBJ databases">
        <authorList>
            <person name="Nowell W R."/>
        </authorList>
    </citation>
    <scope>NUCLEOTIDE SEQUENCE</scope>
</reference>
<keyword evidence="3" id="KW-0732">Signal</keyword>
<dbReference type="SUPFAM" id="SSF117289">
    <property type="entry name" value="Nucleoporin domain"/>
    <property type="match status" value="1"/>
</dbReference>
<dbReference type="SUPFAM" id="SSF69318">
    <property type="entry name" value="Integrin alpha N-terminal domain"/>
    <property type="match status" value="1"/>
</dbReference>
<dbReference type="Pfam" id="PF13517">
    <property type="entry name" value="FG-GAP_3"/>
    <property type="match status" value="2"/>
</dbReference>
<dbReference type="InterPro" id="IPR015943">
    <property type="entry name" value="WD40/YVTN_repeat-like_dom_sf"/>
</dbReference>
<gene>
    <name evidence="6" type="ORF">JYZ213_LOCUS39705</name>
</gene>
<comment type="caution">
    <text evidence="6">The sequence shown here is derived from an EMBL/GenBank/DDBJ whole genome shotgun (WGS) entry which is preliminary data.</text>
</comment>
<evidence type="ECO:0000313" key="7">
    <source>
        <dbReference type="Proteomes" id="UP000663845"/>
    </source>
</evidence>
<organism evidence="6 7">
    <name type="scientific">Adineta steineri</name>
    <dbReference type="NCBI Taxonomy" id="433720"/>
    <lineage>
        <taxon>Eukaryota</taxon>
        <taxon>Metazoa</taxon>
        <taxon>Spiralia</taxon>
        <taxon>Gnathifera</taxon>
        <taxon>Rotifera</taxon>
        <taxon>Eurotatoria</taxon>
        <taxon>Bdelloidea</taxon>
        <taxon>Adinetida</taxon>
        <taxon>Adinetidae</taxon>
        <taxon>Adineta</taxon>
    </lineage>
</organism>
<dbReference type="Gene3D" id="2.130.10.10">
    <property type="entry name" value="YVTN repeat-like/Quinoprotein amine dehydrogenase"/>
    <property type="match status" value="1"/>
</dbReference>
<dbReference type="PANTHER" id="PTHR46580">
    <property type="entry name" value="SENSOR KINASE-RELATED"/>
    <property type="match status" value="1"/>
</dbReference>
<dbReference type="AlphaFoldDB" id="A0A815N7Y5"/>
<proteinExistence type="predicted"/>
<dbReference type="InterPro" id="IPR028994">
    <property type="entry name" value="Integrin_alpha_N"/>
</dbReference>
<evidence type="ECO:0000256" key="4">
    <source>
        <dbReference type="ARBA" id="ARBA00023242"/>
    </source>
</evidence>
<evidence type="ECO:0000256" key="1">
    <source>
        <dbReference type="ARBA" id="ARBA00004123"/>
    </source>
</evidence>
<dbReference type="Proteomes" id="UP000663845">
    <property type="component" value="Unassembled WGS sequence"/>
</dbReference>
<comment type="subcellular location">
    <subcellularLocation>
        <location evidence="1">Nucleus</location>
    </subcellularLocation>
</comment>